<dbReference type="EMBL" id="JARKIK010000003">
    <property type="protein sequence ID" value="KAK8753030.1"/>
    <property type="molecule type" value="Genomic_DNA"/>
</dbReference>
<feature type="compositionally biased region" description="Polar residues" evidence="2">
    <location>
        <begin position="354"/>
        <end position="365"/>
    </location>
</feature>
<feature type="non-terminal residue" evidence="3">
    <location>
        <position position="1"/>
    </location>
</feature>
<protein>
    <submittedName>
        <fullName evidence="3">Uncharacterized protein</fullName>
    </submittedName>
</protein>
<dbReference type="AlphaFoldDB" id="A0AAW0Y8I3"/>
<sequence>DERRMLESQKRLEEAEAAKVRLSGVGTEAERAPVVEGAVGGEVLEIAGRRIRLSEAERQNPEVMHKYQEIAKAKERLSRMEEVMEMIANAKRNNQNLREVIPPDYLALLEEAEAERDEAEGIQHRPPPEVAIMNEPEEEIRSSRRHLRTSRLCSASRSDASASLGRNERDHRMREKENSEISAMQKRLNKTSTRVSAINEGSRHGHEKGAVKKQPQALWEEGSSTIDPRVSEVLAMQEELKQKKNALEALMKRMGKSSSLNMDNISDNISDNVSETSDRLDGGNGTAATWGTTGLHDYSDNHYQHSSDEDLIEEENDDGEVPARSHRRTQQPPVPPKDRNRHSATRHRRRQDSGRFSVNNLTTAHSGRPKHNRLRGSSVPKASWESVGTVEGASFKSPSNTTLQAHQTLGAALSQQVEVKRLDS</sequence>
<proteinExistence type="predicted"/>
<evidence type="ECO:0000256" key="1">
    <source>
        <dbReference type="SAM" id="Coils"/>
    </source>
</evidence>
<feature type="region of interest" description="Disordered" evidence="2">
    <location>
        <begin position="299"/>
        <end position="385"/>
    </location>
</feature>
<feature type="region of interest" description="Disordered" evidence="2">
    <location>
        <begin position="199"/>
        <end position="224"/>
    </location>
</feature>
<accession>A0AAW0Y8I3</accession>
<feature type="compositionally biased region" description="Acidic residues" evidence="2">
    <location>
        <begin position="309"/>
        <end position="320"/>
    </location>
</feature>
<feature type="coiled-coil region" evidence="1">
    <location>
        <begin position="70"/>
        <end position="100"/>
    </location>
</feature>
<feature type="compositionally biased region" description="Basic and acidic residues" evidence="2">
    <location>
        <begin position="299"/>
        <end position="308"/>
    </location>
</feature>
<keyword evidence="1" id="KW-0175">Coiled coil</keyword>
<feature type="compositionally biased region" description="Basic and acidic residues" evidence="2">
    <location>
        <begin position="166"/>
        <end position="179"/>
    </location>
</feature>
<reference evidence="3 4" key="1">
    <citation type="journal article" date="2024" name="BMC Genomics">
        <title>Genome assembly of redclaw crayfish (Cherax quadricarinatus) provides insights into its immune adaptation and hypoxia tolerance.</title>
        <authorList>
            <person name="Liu Z."/>
            <person name="Zheng J."/>
            <person name="Li H."/>
            <person name="Fang K."/>
            <person name="Wang S."/>
            <person name="He J."/>
            <person name="Zhou D."/>
            <person name="Weng S."/>
            <person name="Chi M."/>
            <person name="Gu Z."/>
            <person name="He J."/>
            <person name="Li F."/>
            <person name="Wang M."/>
        </authorList>
    </citation>
    <scope>NUCLEOTIDE SEQUENCE [LARGE SCALE GENOMIC DNA]</scope>
    <source>
        <strain evidence="3">ZL_2023a</strain>
    </source>
</reference>
<feature type="coiled-coil region" evidence="1">
    <location>
        <begin position="230"/>
        <end position="257"/>
    </location>
</feature>
<comment type="caution">
    <text evidence="3">The sequence shown here is derived from an EMBL/GenBank/DDBJ whole genome shotgun (WGS) entry which is preliminary data.</text>
</comment>
<evidence type="ECO:0000313" key="4">
    <source>
        <dbReference type="Proteomes" id="UP001445076"/>
    </source>
</evidence>
<dbReference type="Proteomes" id="UP001445076">
    <property type="component" value="Unassembled WGS sequence"/>
</dbReference>
<feature type="compositionally biased region" description="Low complexity" evidence="2">
    <location>
        <begin position="258"/>
        <end position="274"/>
    </location>
</feature>
<feature type="compositionally biased region" description="Basic and acidic residues" evidence="2">
    <location>
        <begin position="201"/>
        <end position="210"/>
    </location>
</feature>
<feature type="region of interest" description="Disordered" evidence="2">
    <location>
        <begin position="140"/>
        <end position="181"/>
    </location>
</feature>
<name>A0AAW0Y8I3_CHEQU</name>
<gene>
    <name evidence="3" type="ORF">OTU49_002151</name>
</gene>
<evidence type="ECO:0000313" key="3">
    <source>
        <dbReference type="EMBL" id="KAK8753030.1"/>
    </source>
</evidence>
<organism evidence="3 4">
    <name type="scientific">Cherax quadricarinatus</name>
    <name type="common">Australian red claw crayfish</name>
    <dbReference type="NCBI Taxonomy" id="27406"/>
    <lineage>
        <taxon>Eukaryota</taxon>
        <taxon>Metazoa</taxon>
        <taxon>Ecdysozoa</taxon>
        <taxon>Arthropoda</taxon>
        <taxon>Crustacea</taxon>
        <taxon>Multicrustacea</taxon>
        <taxon>Malacostraca</taxon>
        <taxon>Eumalacostraca</taxon>
        <taxon>Eucarida</taxon>
        <taxon>Decapoda</taxon>
        <taxon>Pleocyemata</taxon>
        <taxon>Astacidea</taxon>
        <taxon>Parastacoidea</taxon>
        <taxon>Parastacidae</taxon>
        <taxon>Cherax</taxon>
    </lineage>
</organism>
<evidence type="ECO:0000256" key="2">
    <source>
        <dbReference type="SAM" id="MobiDB-lite"/>
    </source>
</evidence>
<feature type="compositionally biased region" description="Basic residues" evidence="2">
    <location>
        <begin position="339"/>
        <end position="350"/>
    </location>
</feature>
<keyword evidence="4" id="KW-1185">Reference proteome</keyword>
<feature type="region of interest" description="Disordered" evidence="2">
    <location>
        <begin position="258"/>
        <end position="285"/>
    </location>
</feature>